<accession>A0A1Y1V7W5</accession>
<evidence type="ECO:0000256" key="2">
    <source>
        <dbReference type="ARBA" id="ARBA00009446"/>
    </source>
</evidence>
<dbReference type="InterPro" id="IPR003602">
    <property type="entry name" value="Topo_IA_DNA-bd_dom"/>
</dbReference>
<dbReference type="InterPro" id="IPR000380">
    <property type="entry name" value="Topo_IA"/>
</dbReference>
<dbReference type="SMART" id="SM00437">
    <property type="entry name" value="TOP1Ac"/>
    <property type="match status" value="1"/>
</dbReference>
<dbReference type="PROSITE" id="PS51999">
    <property type="entry name" value="ZF_GRF"/>
    <property type="match status" value="2"/>
</dbReference>
<dbReference type="PANTHER" id="PTHR11390">
    <property type="entry name" value="PROKARYOTIC DNA TOPOISOMERASE"/>
    <property type="match status" value="1"/>
</dbReference>
<feature type="compositionally biased region" description="Low complexity" evidence="12">
    <location>
        <begin position="748"/>
        <end position="822"/>
    </location>
</feature>
<dbReference type="Pfam" id="PF01751">
    <property type="entry name" value="Toprim"/>
    <property type="match status" value="1"/>
</dbReference>
<dbReference type="SUPFAM" id="SSF56712">
    <property type="entry name" value="Prokaryotic type I DNA topoisomerase"/>
    <property type="match status" value="1"/>
</dbReference>
<comment type="catalytic activity">
    <reaction evidence="1 11">
        <text>ATP-independent breakage of single-stranded DNA, followed by passage and rejoining.</text>
        <dbReference type="EC" id="5.6.2.1"/>
    </reaction>
</comment>
<dbReference type="Gene3D" id="1.10.460.10">
    <property type="entry name" value="Topoisomerase I, domain 2"/>
    <property type="match status" value="1"/>
</dbReference>
<protein>
    <recommendedName>
        <fullName evidence="3 11">DNA topoisomerase</fullName>
        <ecNumber evidence="3 11">5.6.2.1</ecNumber>
    </recommendedName>
</protein>
<evidence type="ECO:0000256" key="6">
    <source>
        <dbReference type="ARBA" id="ARBA00022833"/>
    </source>
</evidence>
<dbReference type="Gene3D" id="2.70.20.10">
    <property type="entry name" value="Topoisomerase I, domain 3"/>
    <property type="match status" value="1"/>
</dbReference>
<dbReference type="STRING" id="1754191.A0A1Y1V7W5"/>
<dbReference type="InterPro" id="IPR013497">
    <property type="entry name" value="Topo_IA_cen"/>
</dbReference>
<evidence type="ECO:0000256" key="10">
    <source>
        <dbReference type="PROSITE-ProRule" id="PRU01343"/>
    </source>
</evidence>
<keyword evidence="6" id="KW-0862">Zinc</keyword>
<dbReference type="GO" id="GO:0006310">
    <property type="term" value="P:DNA recombination"/>
    <property type="evidence" value="ECO:0007669"/>
    <property type="project" value="TreeGrafter"/>
</dbReference>
<dbReference type="GO" id="GO:0005634">
    <property type="term" value="C:nucleus"/>
    <property type="evidence" value="ECO:0007669"/>
    <property type="project" value="TreeGrafter"/>
</dbReference>
<feature type="domain" description="Topo IA-type catalytic" evidence="15">
    <location>
        <begin position="164"/>
        <end position="585"/>
    </location>
</feature>
<evidence type="ECO:0000256" key="12">
    <source>
        <dbReference type="SAM" id="MobiDB-lite"/>
    </source>
</evidence>
<reference evidence="16 17" key="1">
    <citation type="submission" date="2016-08" db="EMBL/GenBank/DDBJ databases">
        <title>Genomes of anaerobic fungi encode conserved fungal cellulosomes for biomass hydrolysis.</title>
        <authorList>
            <consortium name="DOE Joint Genome Institute"/>
            <person name="Haitjema C.H."/>
            <person name="Gilmore S.P."/>
            <person name="Henske J.K."/>
            <person name="Solomon K.V."/>
            <person name="De Groot R."/>
            <person name="Kuo A."/>
            <person name="Mondo S.J."/>
            <person name="Salamov A.A."/>
            <person name="Labutti K."/>
            <person name="Zhao Z."/>
            <person name="Chiniquy J."/>
            <person name="Barry K."/>
            <person name="Brewer H.M."/>
            <person name="Purvine S.O."/>
            <person name="Wright A.T."/>
            <person name="Boxma B."/>
            <person name="Van Alen T."/>
            <person name="Hackstein J.H."/>
            <person name="Baker S.E."/>
            <person name="Grigoriev I.V."/>
            <person name="O'Malley M.A."/>
        </authorList>
    </citation>
    <scope>NUCLEOTIDE SEQUENCE [LARGE SCALE GENOMIC DNA]</scope>
    <source>
        <strain evidence="17">finn</strain>
    </source>
</reference>
<keyword evidence="17" id="KW-1185">Reference proteome</keyword>
<dbReference type="InterPro" id="IPR034144">
    <property type="entry name" value="TOPRIM_TopoIII"/>
</dbReference>
<dbReference type="SMART" id="SM00436">
    <property type="entry name" value="TOP1Bc"/>
    <property type="match status" value="1"/>
</dbReference>
<keyword evidence="8 11" id="KW-0238">DNA-binding</keyword>
<evidence type="ECO:0000256" key="5">
    <source>
        <dbReference type="ARBA" id="ARBA00022771"/>
    </source>
</evidence>
<dbReference type="Gene3D" id="3.40.50.140">
    <property type="match status" value="1"/>
</dbReference>
<dbReference type="PANTHER" id="PTHR11390:SF21">
    <property type="entry name" value="DNA TOPOISOMERASE 3-ALPHA"/>
    <property type="match status" value="1"/>
</dbReference>
<sequence length="1067" mass="122670">MKVLCVAEKPSIARGITNILSNGHWETKQHRKDGMKNYYFPYNLNGENCQMVVTAVIGHLMNYDFSSEYKYWKSCEPMKLFEAPIVRNVYKHAQFVADNLRKESKNAQKLIIWTDCDREGENIGSEISDVCKENNKYIDVYRARFSVVQEREIQNACRRLVRLDMKQVDAVNVRIELDLRIGASFTRFQTLNFQKLFSDLNGKVISFGTCQFPTLGFVVNRFLQIQNFVSENFWKIEVTHNKDNSSVSFNWKREKLFDRFICFIYYEKCMKNCLAKVISMVQKPKNKWKPLPLTTIDLIKLGSKFLKISSDEIMTIAESLYNQGYISYPRTETDQFQDDFDLNSLVRLQTGNNSWGTYAQSLLQGKFVKPRKGKNNDQAHPPIHPTKPMSDKFNMKEKKVYEFVTRRFLACCSDDAKGSETIVTINIADEIFTANGLMIIEKNYLEVYVYDKWGEKSIPYYQEGETFIPTKMEMTSGNTVPPKPLTEPDLIGLMDKNGIGTDATIHEHIKKIKEREYIYEENRYLYPTTLGIALIEGYNSVESDVSLTKPNLRKMLEESLQNICRGQQSKFDVLRNDLILYKNVFDKISKEEKKISQAIEKYLNIKANYSALIESKYSNIEVIMPCPSCDEFVTIQHISNNNILIACQNSIDKRHSFIIIQKIKYDSVKLVDERCNNCTNQPRKLKIVFSDEMVNQGCPKEHTGCICGCDSIMNSALKINQRVINMITEAEPKDIILPPLPSFIRNNNNNNPSFTNTNNFHSNSNDTTFKSFNNTNTNSFYNNSNNNSSSSNTTNNSYYSNNFNNLNSNNNSSTNTNNSYYTKENGSSYFNRNVAATSNNYNTNNANGFIKSSNFNNYNNYQASSSSSNNNANNNTNNNTFNTPNCSSCNQPLLELTVTKDNENKGKKFYKCRDCGYFKWKDEYINERNSSGISNILKEEFENMNNLNDNKPRCNCGLVVIGRVVSKEGPNKGRIFLTCRSKINNCKYFQWADEINLEKHIIESCMDASFINHDASSSSSSSTYRRKRNSQTYSSASTSSSTTRTTKTYRKKTTTSGRRSYTKSSKK</sequence>
<dbReference type="FunFam" id="3.40.50.140:FF:000005">
    <property type="entry name" value="DNA topoisomerase"/>
    <property type="match status" value="1"/>
</dbReference>
<dbReference type="EC" id="5.6.2.1" evidence="3 11"/>
<feature type="domain" description="GRF-type" evidence="14">
    <location>
        <begin position="886"/>
        <end position="924"/>
    </location>
</feature>
<dbReference type="GO" id="GO:0006281">
    <property type="term" value="P:DNA repair"/>
    <property type="evidence" value="ECO:0007669"/>
    <property type="project" value="TreeGrafter"/>
</dbReference>
<evidence type="ECO:0000256" key="8">
    <source>
        <dbReference type="ARBA" id="ARBA00023125"/>
    </source>
</evidence>
<evidence type="ECO:0000256" key="4">
    <source>
        <dbReference type="ARBA" id="ARBA00022723"/>
    </source>
</evidence>
<keyword evidence="4" id="KW-0479">Metal-binding</keyword>
<dbReference type="PROSITE" id="PS52039">
    <property type="entry name" value="TOPO_IA_2"/>
    <property type="match status" value="1"/>
</dbReference>
<organism evidence="16 17">
    <name type="scientific">Piromyces finnis</name>
    <dbReference type="NCBI Taxonomy" id="1754191"/>
    <lineage>
        <taxon>Eukaryota</taxon>
        <taxon>Fungi</taxon>
        <taxon>Fungi incertae sedis</taxon>
        <taxon>Chytridiomycota</taxon>
        <taxon>Chytridiomycota incertae sedis</taxon>
        <taxon>Neocallimastigomycetes</taxon>
        <taxon>Neocallimastigales</taxon>
        <taxon>Neocallimastigaceae</taxon>
        <taxon>Piromyces</taxon>
    </lineage>
</organism>
<dbReference type="GO" id="GO:0006265">
    <property type="term" value="P:DNA topological change"/>
    <property type="evidence" value="ECO:0007669"/>
    <property type="project" value="InterPro"/>
</dbReference>
<dbReference type="CDD" id="cd03362">
    <property type="entry name" value="TOPRIM_TopoIA_TopoIII"/>
    <property type="match status" value="1"/>
</dbReference>
<dbReference type="Gene3D" id="1.10.290.10">
    <property type="entry name" value="Topoisomerase I, domain 4"/>
    <property type="match status" value="1"/>
</dbReference>
<gene>
    <name evidence="16" type="ORF">BCR36DRAFT_354019</name>
</gene>
<dbReference type="PROSITE" id="PS50880">
    <property type="entry name" value="TOPRIM"/>
    <property type="match status" value="1"/>
</dbReference>
<dbReference type="GO" id="GO:0008270">
    <property type="term" value="F:zinc ion binding"/>
    <property type="evidence" value="ECO:0007669"/>
    <property type="project" value="UniProtKB-KW"/>
</dbReference>
<dbReference type="Proteomes" id="UP000193719">
    <property type="component" value="Unassembled WGS sequence"/>
</dbReference>
<dbReference type="Pfam" id="PF06839">
    <property type="entry name" value="Zn_ribbon_GRF"/>
    <property type="match status" value="2"/>
</dbReference>
<evidence type="ECO:0000256" key="1">
    <source>
        <dbReference type="ARBA" id="ARBA00000213"/>
    </source>
</evidence>
<evidence type="ECO:0000256" key="3">
    <source>
        <dbReference type="ARBA" id="ARBA00012891"/>
    </source>
</evidence>
<evidence type="ECO:0000256" key="9">
    <source>
        <dbReference type="ARBA" id="ARBA00023235"/>
    </source>
</evidence>
<comment type="caution">
    <text evidence="16">The sequence shown here is derived from an EMBL/GenBank/DDBJ whole genome shotgun (WGS) entry which is preliminary data.</text>
</comment>
<dbReference type="InterPro" id="IPR003601">
    <property type="entry name" value="Topo_IA_2"/>
</dbReference>
<proteinExistence type="inferred from homology"/>
<dbReference type="FunFam" id="1.10.290.10:FF:000001">
    <property type="entry name" value="DNA topoisomerase"/>
    <property type="match status" value="1"/>
</dbReference>
<evidence type="ECO:0000259" key="14">
    <source>
        <dbReference type="PROSITE" id="PS51999"/>
    </source>
</evidence>
<dbReference type="CDD" id="cd00186">
    <property type="entry name" value="TOP1Ac"/>
    <property type="match status" value="1"/>
</dbReference>
<dbReference type="GO" id="GO:0003677">
    <property type="term" value="F:DNA binding"/>
    <property type="evidence" value="ECO:0007669"/>
    <property type="project" value="UniProtKB-KW"/>
</dbReference>
<dbReference type="OrthoDB" id="430051at2759"/>
<dbReference type="PRINTS" id="PR00417">
    <property type="entry name" value="PRTPISMRASEI"/>
</dbReference>
<comment type="similarity">
    <text evidence="2 11">Belongs to the type IA topoisomerase family.</text>
</comment>
<reference evidence="16 17" key="2">
    <citation type="submission" date="2016-08" db="EMBL/GenBank/DDBJ databases">
        <title>Pervasive Adenine N6-methylation of Active Genes in Fungi.</title>
        <authorList>
            <consortium name="DOE Joint Genome Institute"/>
            <person name="Mondo S.J."/>
            <person name="Dannebaum R.O."/>
            <person name="Kuo R.C."/>
            <person name="Labutti K."/>
            <person name="Haridas S."/>
            <person name="Kuo A."/>
            <person name="Salamov A."/>
            <person name="Ahrendt S.R."/>
            <person name="Lipzen A."/>
            <person name="Sullivan W."/>
            <person name="Andreopoulos W.B."/>
            <person name="Clum A."/>
            <person name="Lindquist E."/>
            <person name="Daum C."/>
            <person name="Ramamoorthy G.K."/>
            <person name="Gryganskyi A."/>
            <person name="Culley D."/>
            <person name="Magnuson J.K."/>
            <person name="James T.Y."/>
            <person name="O'Malley M.A."/>
            <person name="Stajich J.E."/>
            <person name="Spatafora J.W."/>
            <person name="Visel A."/>
            <person name="Grigoriev I.V."/>
        </authorList>
    </citation>
    <scope>NUCLEOTIDE SEQUENCE [LARGE SCALE GENOMIC DNA]</scope>
    <source>
        <strain evidence="17">finn</strain>
    </source>
</reference>
<dbReference type="InterPro" id="IPR013824">
    <property type="entry name" value="Topo_IA_cen_sub1"/>
</dbReference>
<evidence type="ECO:0000259" key="15">
    <source>
        <dbReference type="PROSITE" id="PS52039"/>
    </source>
</evidence>
<evidence type="ECO:0000256" key="11">
    <source>
        <dbReference type="RuleBase" id="RU362092"/>
    </source>
</evidence>
<comment type="function">
    <text evidence="11">Introduces a single-strand break via transesterification at a target site in duplex DNA. Releases the supercoiling and torsional tension of DNA introduced during the DNA replication and transcription by transiently cleaving and rejoining one strand of the DNA duplex. The scissile phosphodiester is attacked by the catalytic tyrosine of the enzyme, resulting in the formation of a DNA-(5'-phosphotyrosyl)-enzyme intermediate and the expulsion of a 3'-OH DNA strand.</text>
</comment>
<feature type="region of interest" description="Disordered" evidence="12">
    <location>
        <begin position="1014"/>
        <end position="1067"/>
    </location>
</feature>
<keyword evidence="9 11" id="KW-0413">Isomerase</keyword>
<dbReference type="EMBL" id="MCFH01000025">
    <property type="protein sequence ID" value="ORX48931.1"/>
    <property type="molecule type" value="Genomic_DNA"/>
</dbReference>
<dbReference type="SMART" id="SM00493">
    <property type="entry name" value="TOPRIM"/>
    <property type="match status" value="1"/>
</dbReference>
<dbReference type="AlphaFoldDB" id="A0A1Y1V7W5"/>
<evidence type="ECO:0000313" key="17">
    <source>
        <dbReference type="Proteomes" id="UP000193719"/>
    </source>
</evidence>
<keyword evidence="7 11" id="KW-0799">Topoisomerase</keyword>
<dbReference type="Pfam" id="PF01131">
    <property type="entry name" value="Topoisom_bac"/>
    <property type="match status" value="1"/>
</dbReference>
<evidence type="ECO:0000313" key="16">
    <source>
        <dbReference type="EMBL" id="ORX48931.1"/>
    </source>
</evidence>
<feature type="region of interest" description="Disordered" evidence="12">
    <location>
        <begin position="371"/>
        <end position="391"/>
    </location>
</feature>
<dbReference type="InterPro" id="IPR010666">
    <property type="entry name" value="Znf_GRF"/>
</dbReference>
<dbReference type="InterPro" id="IPR013825">
    <property type="entry name" value="Topo_IA_cen_sub2"/>
</dbReference>
<dbReference type="InterPro" id="IPR023405">
    <property type="entry name" value="Topo_IA_core_domain"/>
</dbReference>
<evidence type="ECO:0000256" key="7">
    <source>
        <dbReference type="ARBA" id="ARBA00023029"/>
    </source>
</evidence>
<feature type="domain" description="GRF-type" evidence="14">
    <location>
        <begin position="954"/>
        <end position="995"/>
    </location>
</feature>
<feature type="domain" description="Toprim" evidence="13">
    <location>
        <begin position="2"/>
        <end position="146"/>
    </location>
</feature>
<evidence type="ECO:0000259" key="13">
    <source>
        <dbReference type="PROSITE" id="PS50880"/>
    </source>
</evidence>
<feature type="compositionally biased region" description="Low complexity" evidence="12">
    <location>
        <begin position="1030"/>
        <end position="1046"/>
    </location>
</feature>
<dbReference type="GO" id="GO:0031422">
    <property type="term" value="C:RecQ family helicase-topoisomerase III complex"/>
    <property type="evidence" value="ECO:0007669"/>
    <property type="project" value="TreeGrafter"/>
</dbReference>
<dbReference type="GO" id="GO:0003917">
    <property type="term" value="F:DNA topoisomerase type I (single strand cut, ATP-independent) activity"/>
    <property type="evidence" value="ECO:0007669"/>
    <property type="project" value="UniProtKB-EC"/>
</dbReference>
<dbReference type="InterPro" id="IPR006171">
    <property type="entry name" value="TOPRIM_dom"/>
</dbReference>
<keyword evidence="5 10" id="KW-0863">Zinc-finger</keyword>
<name>A0A1Y1V7W5_9FUNG</name>
<feature type="region of interest" description="Disordered" evidence="12">
    <location>
        <begin position="748"/>
        <end position="824"/>
    </location>
</feature>
<dbReference type="InterPro" id="IPR013826">
    <property type="entry name" value="Topo_IA_cen_sub3"/>
</dbReference>